<comment type="caution">
    <text evidence="1">The sequence shown here is derived from an EMBL/GenBank/DDBJ whole genome shotgun (WGS) entry which is preliminary data.</text>
</comment>
<sequence length="142" mass="15892">MVIAVSRYRLAGITTSSPSSENCSTIPIKHWRTFHFLALTPYRSLLGCNTRGVTHEPEQITNRSAQKLITATLQCCNDHITALSHQQSVENAIDITIEKFPAFGPHSKCDDYPIRLFLAPLPWLEPDTGTTFFALHHKDASD</sequence>
<protein>
    <submittedName>
        <fullName evidence="1">Uncharacterized protein</fullName>
    </submittedName>
</protein>
<reference evidence="1 2" key="1">
    <citation type="submission" date="2012-05" db="EMBL/GenBank/DDBJ databases">
        <authorList>
            <person name="Weinstock G."/>
            <person name="Sodergren E."/>
            <person name="Lobos E.A."/>
            <person name="Fulton L."/>
            <person name="Fulton R."/>
            <person name="Courtney L."/>
            <person name="Fronick C."/>
            <person name="O'Laughlin M."/>
            <person name="Godfrey J."/>
            <person name="Wilson R.M."/>
            <person name="Miner T."/>
            <person name="Farmer C."/>
            <person name="Delehaunty K."/>
            <person name="Cordes M."/>
            <person name="Minx P."/>
            <person name="Tomlinson C."/>
            <person name="Chen J."/>
            <person name="Wollam A."/>
            <person name="Pepin K.H."/>
            <person name="Bhonagiri V."/>
            <person name="Zhang X."/>
            <person name="Suruliraj S."/>
            <person name="Warren W."/>
            <person name="Mitreva M."/>
            <person name="Mardis E.R."/>
            <person name="Wilson R.K."/>
        </authorList>
    </citation>
    <scope>NUCLEOTIDE SEQUENCE [LARGE SCALE GENOMIC DNA]</scope>
    <source>
        <strain evidence="1 2">F0235</strain>
    </source>
</reference>
<dbReference type="HOGENOM" id="CLU_1812518_0_0_11"/>
<dbReference type="AlphaFoldDB" id="L1MD92"/>
<dbReference type="EMBL" id="AMEM01000025">
    <property type="protein sequence ID" value="EKX89192.1"/>
    <property type="molecule type" value="Genomic_DNA"/>
</dbReference>
<dbReference type="Proteomes" id="UP000010445">
    <property type="component" value="Unassembled WGS sequence"/>
</dbReference>
<accession>L1MD92</accession>
<proteinExistence type="predicted"/>
<organism evidence="1 2">
    <name type="scientific">Corynebacterium durum F0235</name>
    <dbReference type="NCBI Taxonomy" id="1035195"/>
    <lineage>
        <taxon>Bacteria</taxon>
        <taxon>Bacillati</taxon>
        <taxon>Actinomycetota</taxon>
        <taxon>Actinomycetes</taxon>
        <taxon>Mycobacteriales</taxon>
        <taxon>Corynebacteriaceae</taxon>
        <taxon>Corynebacterium</taxon>
    </lineage>
</organism>
<evidence type="ECO:0000313" key="2">
    <source>
        <dbReference type="Proteomes" id="UP000010445"/>
    </source>
</evidence>
<keyword evidence="2" id="KW-1185">Reference proteome</keyword>
<gene>
    <name evidence="1" type="ORF">HMPREF9997_01959</name>
</gene>
<name>L1MD92_9CORY</name>
<evidence type="ECO:0000313" key="1">
    <source>
        <dbReference type="EMBL" id="EKX89192.1"/>
    </source>
</evidence>